<evidence type="ECO:0000256" key="2">
    <source>
        <dbReference type="ARBA" id="ARBA00022538"/>
    </source>
</evidence>
<evidence type="ECO:0000256" key="6">
    <source>
        <dbReference type="ARBA" id="ARBA00023303"/>
    </source>
</evidence>
<keyword evidence="2 7" id="KW-0633">Potassium transport</keyword>
<dbReference type="GO" id="GO:0005886">
    <property type="term" value="C:plasma membrane"/>
    <property type="evidence" value="ECO:0007669"/>
    <property type="project" value="TreeGrafter"/>
</dbReference>
<dbReference type="PANTHER" id="PTHR11767">
    <property type="entry name" value="INWARD RECTIFIER POTASSIUM CHANNEL"/>
    <property type="match status" value="1"/>
</dbReference>
<dbReference type="Gene3D" id="1.10.287.70">
    <property type="match status" value="1"/>
</dbReference>
<comment type="subcellular location">
    <subcellularLocation>
        <location evidence="7">Membrane</location>
        <topology evidence="7">Multi-pass membrane protein</topology>
    </subcellularLocation>
</comment>
<dbReference type="GO" id="GO:0005242">
    <property type="term" value="F:inward rectifier potassium channel activity"/>
    <property type="evidence" value="ECO:0007669"/>
    <property type="project" value="InterPro"/>
</dbReference>
<dbReference type="InterPro" id="IPR014756">
    <property type="entry name" value="Ig_E-set"/>
</dbReference>
<keyword evidence="3 7" id="KW-0851">Voltage-gated channel</keyword>
<feature type="region of interest" description="Disordered" evidence="8">
    <location>
        <begin position="69"/>
        <end position="107"/>
    </location>
</feature>
<feature type="region of interest" description="Disordered" evidence="8">
    <location>
        <begin position="1"/>
        <end position="54"/>
    </location>
</feature>
<feature type="transmembrane region" description="Helical" evidence="9">
    <location>
        <begin position="284"/>
        <end position="302"/>
    </location>
</feature>
<evidence type="ECO:0000313" key="11">
    <source>
        <dbReference type="EMBL" id="KAL1527753.1"/>
    </source>
</evidence>
<feature type="transmembrane region" description="Helical" evidence="9">
    <location>
        <begin position="243"/>
        <end position="264"/>
    </location>
</feature>
<dbReference type="Gene3D" id="2.60.40.1400">
    <property type="entry name" value="G protein-activated inward rectifier potassium channel 1"/>
    <property type="match status" value="1"/>
</dbReference>
<evidence type="ECO:0000256" key="8">
    <source>
        <dbReference type="SAM" id="MobiDB-lite"/>
    </source>
</evidence>
<evidence type="ECO:0000256" key="1">
    <source>
        <dbReference type="ARBA" id="ARBA00022448"/>
    </source>
</evidence>
<dbReference type="SUPFAM" id="SSF81324">
    <property type="entry name" value="Voltage-gated potassium channels"/>
    <property type="match status" value="1"/>
</dbReference>
<comment type="caution">
    <text evidence="11">The sequence shown here is derived from an EMBL/GenBank/DDBJ whole genome shotgun (WGS) entry which is preliminary data.</text>
</comment>
<keyword evidence="6 7" id="KW-0407">Ion channel</keyword>
<dbReference type="GO" id="GO:0034765">
    <property type="term" value="P:regulation of monoatomic ion transmembrane transport"/>
    <property type="evidence" value="ECO:0007669"/>
    <property type="project" value="TreeGrafter"/>
</dbReference>
<keyword evidence="4 7" id="KW-0630">Potassium</keyword>
<comment type="similarity">
    <text evidence="7">Belongs to the inward rectifier-type potassium channel (TC 1.A.2.1) family.</text>
</comment>
<accession>A0AB34K3G8</accession>
<dbReference type="SUPFAM" id="SSF81296">
    <property type="entry name" value="E set domains"/>
    <property type="match status" value="1"/>
</dbReference>
<dbReference type="Proteomes" id="UP001515480">
    <property type="component" value="Unassembled WGS sequence"/>
</dbReference>
<evidence type="ECO:0000256" key="3">
    <source>
        <dbReference type="ARBA" id="ARBA00022882"/>
    </source>
</evidence>
<dbReference type="Pfam" id="PF07885">
    <property type="entry name" value="Ion_trans_2"/>
    <property type="match status" value="1"/>
</dbReference>
<dbReference type="GO" id="GO:1990573">
    <property type="term" value="P:potassium ion import across plasma membrane"/>
    <property type="evidence" value="ECO:0007669"/>
    <property type="project" value="TreeGrafter"/>
</dbReference>
<keyword evidence="7 9" id="KW-0812">Transmembrane</keyword>
<feature type="region of interest" description="Disordered" evidence="8">
    <location>
        <begin position="120"/>
        <end position="173"/>
    </location>
</feature>
<dbReference type="AlphaFoldDB" id="A0AB34K3G8"/>
<feature type="region of interest" description="Disordered" evidence="8">
    <location>
        <begin position="528"/>
        <end position="595"/>
    </location>
</feature>
<sequence length="595" mass="65284">MSFNGTRDRTRIGSAIRRSKSACRVDPTATPPQAHKSARRAQTVGASPVGDEECPDVCISRGACDEGDPTLLSWAGESSVAPRSPADDENPVEIHPPAEEKHWSSSLRAPPVCGGACGTPAAKEAGRGRATSRSSVRQSVSRLVCRRDRPPIAHAPPPSTLPSPSLGSHRSSRMSELLPSLMETLRSSLNGRASGEPAADACGRSFSELGTRPMATMHHVNMRHWTKRLEFMPRLLQLSIARLLAAGLIANISVCVLFACLFYASGESCYEVSYARFDFTQMMWLSVHVFSTVGFGSLAPTCNSGQALILFEHYASLILSSIVVTVFLFKFLQPHPLVRFSSHLLFLDDADVEGDGVNRGPHLHFRLVRESHYPLRHCEVKVKSVLSKRVGKGVNVVPLRLRISTMHELELWDIWHKIDRTSPLFDNLALLKHVYVQLTVFDTAYAQESRINHEYGTASFKLDARFSDMVSEVDAHRNVCYIDQSRLDLIEPTIEVSSTMSRKLGLNVLETTPPPVSPRKRNLIRRATTHLPLSSQSPIPPRRGGSLDGAPRRAKGPSGLDPAGSEKDDDDPISSGEDHHAASSITSSQKHTLEI</sequence>
<feature type="compositionally biased region" description="Basic and acidic residues" evidence="8">
    <location>
        <begin position="1"/>
        <end position="11"/>
    </location>
</feature>
<evidence type="ECO:0000313" key="12">
    <source>
        <dbReference type="Proteomes" id="UP001515480"/>
    </source>
</evidence>
<protein>
    <recommendedName>
        <fullName evidence="10">Potassium channel domain-containing protein</fullName>
    </recommendedName>
</protein>
<keyword evidence="12" id="KW-1185">Reference proteome</keyword>
<evidence type="ECO:0000256" key="4">
    <source>
        <dbReference type="ARBA" id="ARBA00022958"/>
    </source>
</evidence>
<dbReference type="InterPro" id="IPR013518">
    <property type="entry name" value="K_chnl_inward-rec_Kir_cyto"/>
</dbReference>
<evidence type="ECO:0000256" key="7">
    <source>
        <dbReference type="RuleBase" id="RU003822"/>
    </source>
</evidence>
<evidence type="ECO:0000259" key="10">
    <source>
        <dbReference type="Pfam" id="PF07885"/>
    </source>
</evidence>
<feature type="compositionally biased region" description="Polar residues" evidence="8">
    <location>
        <begin position="583"/>
        <end position="595"/>
    </location>
</feature>
<organism evidence="11 12">
    <name type="scientific">Prymnesium parvum</name>
    <name type="common">Toxic golden alga</name>
    <dbReference type="NCBI Taxonomy" id="97485"/>
    <lineage>
        <taxon>Eukaryota</taxon>
        <taxon>Haptista</taxon>
        <taxon>Haptophyta</taxon>
        <taxon>Prymnesiophyceae</taxon>
        <taxon>Prymnesiales</taxon>
        <taxon>Prymnesiaceae</taxon>
        <taxon>Prymnesium</taxon>
    </lineage>
</organism>
<dbReference type="EMBL" id="JBGBPQ010000002">
    <property type="protein sequence ID" value="KAL1527753.1"/>
    <property type="molecule type" value="Genomic_DNA"/>
</dbReference>
<dbReference type="GO" id="GO:0034702">
    <property type="term" value="C:monoatomic ion channel complex"/>
    <property type="evidence" value="ECO:0007669"/>
    <property type="project" value="UniProtKB-KW"/>
</dbReference>
<keyword evidence="5 7" id="KW-0406">Ion transport</keyword>
<dbReference type="InterPro" id="IPR016449">
    <property type="entry name" value="K_chnl_inward-rec_Kir"/>
</dbReference>
<dbReference type="InterPro" id="IPR013099">
    <property type="entry name" value="K_chnl_dom"/>
</dbReference>
<evidence type="ECO:0000256" key="5">
    <source>
        <dbReference type="ARBA" id="ARBA00023065"/>
    </source>
</evidence>
<feature type="transmembrane region" description="Helical" evidence="9">
    <location>
        <begin position="314"/>
        <end position="332"/>
    </location>
</feature>
<keyword evidence="9" id="KW-0472">Membrane</keyword>
<feature type="domain" description="Potassium channel" evidence="10">
    <location>
        <begin position="256"/>
        <end position="327"/>
    </location>
</feature>
<gene>
    <name evidence="11" type="ORF">AB1Y20_009138</name>
</gene>
<dbReference type="PANTHER" id="PTHR11767:SF102">
    <property type="entry name" value="INWARDLY RECTIFYING POTASSIUM CHANNEL 1, ISOFORM F"/>
    <property type="match status" value="1"/>
</dbReference>
<feature type="compositionally biased region" description="Low complexity" evidence="8">
    <location>
        <begin position="132"/>
        <end position="143"/>
    </location>
</feature>
<evidence type="ECO:0000256" key="9">
    <source>
        <dbReference type="SAM" id="Phobius"/>
    </source>
</evidence>
<keyword evidence="1 7" id="KW-0813">Transport</keyword>
<name>A0AB34K3G8_PRYPA</name>
<reference evidence="11 12" key="1">
    <citation type="journal article" date="2024" name="Science">
        <title>Giant polyketide synthase enzymes in the biosynthesis of giant marine polyether toxins.</title>
        <authorList>
            <person name="Fallon T.R."/>
            <person name="Shende V.V."/>
            <person name="Wierzbicki I.H."/>
            <person name="Pendleton A.L."/>
            <person name="Watervoot N.F."/>
            <person name="Auber R.P."/>
            <person name="Gonzalez D.J."/>
            <person name="Wisecaver J.H."/>
            <person name="Moore B.S."/>
        </authorList>
    </citation>
    <scope>NUCLEOTIDE SEQUENCE [LARGE SCALE GENOMIC DNA]</scope>
    <source>
        <strain evidence="11 12">12B1</strain>
    </source>
</reference>
<proteinExistence type="inferred from homology"/>
<keyword evidence="9" id="KW-1133">Transmembrane helix</keyword>